<reference evidence="2 3" key="1">
    <citation type="journal article" date="2016" name="Stand. Genomic Sci.">
        <title>Complete genome sequence of the Antarctic Halorubrum lacusprofundi type strain ACAM 34.</title>
        <authorList>
            <person name="Anderson I.J."/>
            <person name="DasSarma P."/>
            <person name="Lucas S."/>
            <person name="Copeland A."/>
            <person name="Lapidus A."/>
            <person name="Del Rio T.G."/>
            <person name="Tice H."/>
            <person name="Dalin E."/>
            <person name="Bruce D.C."/>
            <person name="Goodwin L."/>
            <person name="Pitluck S."/>
            <person name="Sims D."/>
            <person name="Brettin T.S."/>
            <person name="Detter J.C."/>
            <person name="Han C.S."/>
            <person name="Larimer F."/>
            <person name="Hauser L."/>
            <person name="Land M."/>
            <person name="Ivanova N."/>
            <person name="Richardson P."/>
            <person name="Cavicchioli R."/>
            <person name="DasSarma S."/>
            <person name="Woese C.R."/>
            <person name="Kyrpides N.C."/>
        </authorList>
    </citation>
    <scope>NUCLEOTIDE SEQUENCE [LARGE SCALE GENOMIC DNA]</scope>
    <source>
        <strain evidence="3">ATCC 49239 / DSM 5036 / JCM 8891 / ACAM 34</strain>
    </source>
</reference>
<dbReference type="Gene3D" id="3.10.28.10">
    <property type="entry name" value="Homing endonucleases"/>
    <property type="match status" value="1"/>
</dbReference>
<dbReference type="HOGENOM" id="CLU_1665451_0_0_2"/>
<accession>B9LPD7</accession>
<dbReference type="EMBL" id="CP001365">
    <property type="protein sequence ID" value="ACM57225.1"/>
    <property type="molecule type" value="Genomic_DNA"/>
</dbReference>
<keyword evidence="3" id="KW-1185">Reference proteome</keyword>
<proteinExistence type="predicted"/>
<dbReference type="eggNOG" id="arCOG08947">
    <property type="taxonomic scope" value="Archaea"/>
</dbReference>
<dbReference type="Pfam" id="PF00961">
    <property type="entry name" value="LAGLIDADG_1"/>
    <property type="match status" value="1"/>
</dbReference>
<dbReference type="GeneID" id="7399590"/>
<dbReference type="AlphaFoldDB" id="B9LPD7"/>
<dbReference type="GO" id="GO:0004519">
    <property type="term" value="F:endonuclease activity"/>
    <property type="evidence" value="ECO:0007669"/>
    <property type="project" value="InterPro"/>
</dbReference>
<evidence type="ECO:0000259" key="1">
    <source>
        <dbReference type="Pfam" id="PF00961"/>
    </source>
</evidence>
<name>B9LPD7_HALLT</name>
<protein>
    <recommendedName>
        <fullName evidence="1">Homing endonuclease LAGLIDADG domain-containing protein</fullName>
    </recommendedName>
</protein>
<dbReference type="RefSeq" id="WP_015910363.1">
    <property type="nucleotide sequence ID" value="NC_012029.1"/>
</dbReference>
<dbReference type="InterPro" id="IPR027434">
    <property type="entry name" value="Homing_endonucl"/>
</dbReference>
<feature type="domain" description="Homing endonuclease LAGLIDADG" evidence="1">
    <location>
        <begin position="9"/>
        <end position="94"/>
    </location>
</feature>
<evidence type="ECO:0000313" key="2">
    <source>
        <dbReference type="EMBL" id="ACM57225.1"/>
    </source>
</evidence>
<evidence type="ECO:0000313" key="3">
    <source>
        <dbReference type="Proteomes" id="UP000000740"/>
    </source>
</evidence>
<dbReference type="KEGG" id="hla:Hlac_1640"/>
<dbReference type="SUPFAM" id="SSF55608">
    <property type="entry name" value="Homing endonucleases"/>
    <property type="match status" value="1"/>
</dbReference>
<gene>
    <name evidence="2" type="ordered locus">Hlac_1640</name>
</gene>
<sequence length="161" mass="18800">MEEHWMWYLTGMVDSVGVFSGKIKKDDEFSIGYRFTPTLSISRNEKKEVVLGMVDEYCEDHGVIYRTENRTNGSSQIIIYQPESIKRFIEPIFSGLIQQQDEAEIMLDEILPMVEDGKHTTKRGMFEIAGHLDTLRESVFRGKKGKYTQGYFGHEWQEELF</sequence>
<dbReference type="InterPro" id="IPR004860">
    <property type="entry name" value="LAGLIDADG_dom"/>
</dbReference>
<dbReference type="Proteomes" id="UP000000740">
    <property type="component" value="Chromosome 1"/>
</dbReference>
<organism evidence="2 3">
    <name type="scientific">Halorubrum lacusprofundi (strain ATCC 49239 / DSM 5036 / JCM 8891 / ACAM 34)</name>
    <dbReference type="NCBI Taxonomy" id="416348"/>
    <lineage>
        <taxon>Archaea</taxon>
        <taxon>Methanobacteriati</taxon>
        <taxon>Methanobacteriota</taxon>
        <taxon>Stenosarchaea group</taxon>
        <taxon>Halobacteria</taxon>
        <taxon>Halobacteriales</taxon>
        <taxon>Haloferacaceae</taxon>
        <taxon>Halorubrum</taxon>
    </lineage>
</organism>